<keyword evidence="2 5" id="KW-0227">DNA damage</keyword>
<keyword evidence="4 5" id="KW-0234">DNA repair</keyword>
<dbReference type="EC" id="3.2.2.-" evidence="5"/>
<organism evidence="6 7">
    <name type="scientific">Lapidilactobacillus gannanensis</name>
    <dbReference type="NCBI Taxonomy" id="2486002"/>
    <lineage>
        <taxon>Bacteria</taxon>
        <taxon>Bacillati</taxon>
        <taxon>Bacillota</taxon>
        <taxon>Bacilli</taxon>
        <taxon>Lactobacillales</taxon>
        <taxon>Lactobacillaceae</taxon>
        <taxon>Lapidilactobacillus</taxon>
    </lineage>
</organism>
<evidence type="ECO:0000313" key="6">
    <source>
        <dbReference type="EMBL" id="MFD1410514.1"/>
    </source>
</evidence>
<dbReference type="EMBL" id="JBHTOH010000016">
    <property type="protein sequence ID" value="MFD1410514.1"/>
    <property type="molecule type" value="Genomic_DNA"/>
</dbReference>
<dbReference type="InterPro" id="IPR011034">
    <property type="entry name" value="Formyl_transferase-like_C_sf"/>
</dbReference>
<evidence type="ECO:0000313" key="7">
    <source>
        <dbReference type="Proteomes" id="UP001597191"/>
    </source>
</evidence>
<evidence type="ECO:0000256" key="4">
    <source>
        <dbReference type="ARBA" id="ARBA00023204"/>
    </source>
</evidence>
<dbReference type="HAMAP" id="MF_00527">
    <property type="entry name" value="3MGH"/>
    <property type="match status" value="1"/>
</dbReference>
<evidence type="ECO:0000256" key="3">
    <source>
        <dbReference type="ARBA" id="ARBA00022801"/>
    </source>
</evidence>
<keyword evidence="7" id="KW-1185">Reference proteome</keyword>
<dbReference type="PANTHER" id="PTHR10429">
    <property type="entry name" value="DNA-3-METHYLADENINE GLYCOSYLASE"/>
    <property type="match status" value="1"/>
</dbReference>
<dbReference type="InterPro" id="IPR036995">
    <property type="entry name" value="MPG_sf"/>
</dbReference>
<name>A0ABW4BJW0_9LACO</name>
<dbReference type="RefSeq" id="WP_125647672.1">
    <property type="nucleotide sequence ID" value="NZ_JBHTOH010000016.1"/>
</dbReference>
<dbReference type="CDD" id="cd00540">
    <property type="entry name" value="AAG"/>
    <property type="match status" value="1"/>
</dbReference>
<sequence>MQTIQHPTILTPSFFEKCSTLTITSELLGKLLIYNSPQGQVGGYIVEAEAYLGQKDPGAHAYQGRRVPSNEPLYGQPGTIYIYAIRGFYAFDVVTQAAEEPQGILIRGLEPAIGIAQMQQNRPQQPDFNLTSGPGKLMQALNIHDTSLNQLDFQSSPLKIIADQARTPAKINFSERIGVRTNNDWSDHYRAYVAGNPYVSKMRKRDYDRQHFGWKN</sequence>
<keyword evidence="3 5" id="KW-0378">Hydrolase</keyword>
<evidence type="ECO:0000256" key="5">
    <source>
        <dbReference type="HAMAP-Rule" id="MF_00527"/>
    </source>
</evidence>
<dbReference type="InterPro" id="IPR003180">
    <property type="entry name" value="MPG"/>
</dbReference>
<comment type="caution">
    <text evidence="6">The sequence shown here is derived from an EMBL/GenBank/DDBJ whole genome shotgun (WGS) entry which is preliminary data.</text>
</comment>
<dbReference type="NCBIfam" id="TIGR00567">
    <property type="entry name" value="3mg"/>
    <property type="match status" value="1"/>
</dbReference>
<comment type="similarity">
    <text evidence="1 5">Belongs to the DNA glycosylase MPG family.</text>
</comment>
<accession>A0ABW4BJW0</accession>
<dbReference type="PANTHER" id="PTHR10429:SF0">
    <property type="entry name" value="DNA-3-METHYLADENINE GLYCOSYLASE"/>
    <property type="match status" value="1"/>
</dbReference>
<dbReference type="Gene3D" id="3.10.300.10">
    <property type="entry name" value="Methylpurine-DNA glycosylase (MPG)"/>
    <property type="match status" value="1"/>
</dbReference>
<dbReference type="Pfam" id="PF02245">
    <property type="entry name" value="Pur_DNA_glyco"/>
    <property type="match status" value="1"/>
</dbReference>
<dbReference type="SUPFAM" id="SSF50486">
    <property type="entry name" value="FMT C-terminal domain-like"/>
    <property type="match status" value="1"/>
</dbReference>
<reference evidence="7" key="1">
    <citation type="journal article" date="2019" name="Int. J. Syst. Evol. Microbiol.">
        <title>The Global Catalogue of Microorganisms (GCM) 10K type strain sequencing project: providing services to taxonomists for standard genome sequencing and annotation.</title>
        <authorList>
            <consortium name="The Broad Institute Genomics Platform"/>
            <consortium name="The Broad Institute Genome Sequencing Center for Infectious Disease"/>
            <person name="Wu L."/>
            <person name="Ma J."/>
        </authorList>
    </citation>
    <scope>NUCLEOTIDE SEQUENCE [LARGE SCALE GENOMIC DNA]</scope>
    <source>
        <strain evidence="7">CCM 8937</strain>
    </source>
</reference>
<proteinExistence type="inferred from homology"/>
<protein>
    <recommendedName>
        <fullName evidence="5">Putative 3-methyladenine DNA glycosylase</fullName>
        <ecNumber evidence="5">3.2.2.-</ecNumber>
    </recommendedName>
</protein>
<dbReference type="Proteomes" id="UP001597191">
    <property type="component" value="Unassembled WGS sequence"/>
</dbReference>
<gene>
    <name evidence="6" type="ORF">ACFQ4R_02590</name>
</gene>
<evidence type="ECO:0000256" key="2">
    <source>
        <dbReference type="ARBA" id="ARBA00022763"/>
    </source>
</evidence>
<evidence type="ECO:0000256" key="1">
    <source>
        <dbReference type="ARBA" id="ARBA00009232"/>
    </source>
</evidence>